<dbReference type="Proteomes" id="UP000188276">
    <property type="component" value="Unassembled WGS sequence"/>
</dbReference>
<dbReference type="AlphaFoldDB" id="A0A1R4LTQ9"/>
<dbReference type="Gene3D" id="3.40.50.12780">
    <property type="entry name" value="N-terminal domain of ligase-like"/>
    <property type="match status" value="1"/>
</dbReference>
<accession>A0A1R4LTQ9</accession>
<gene>
    <name evidence="3" type="primary">lcfB_2</name>
    <name evidence="3" type="ORF">VR7878_03882</name>
</gene>
<proteinExistence type="predicted"/>
<dbReference type="PROSITE" id="PS00455">
    <property type="entry name" value="AMP_BINDING"/>
    <property type="match status" value="1"/>
</dbReference>
<dbReference type="PANTHER" id="PTHR43767">
    <property type="entry name" value="LONG-CHAIN-FATTY-ACID--COA LIGASE"/>
    <property type="match status" value="1"/>
</dbReference>
<dbReference type="OrthoDB" id="9803968at2"/>
<dbReference type="GO" id="GO:0004467">
    <property type="term" value="F:long-chain fatty acid-CoA ligase activity"/>
    <property type="evidence" value="ECO:0007669"/>
    <property type="project" value="UniProtKB-EC"/>
</dbReference>
<keyword evidence="1 3" id="KW-0436">Ligase</keyword>
<evidence type="ECO:0000259" key="2">
    <source>
        <dbReference type="Pfam" id="PF00501"/>
    </source>
</evidence>
<dbReference type="InterPro" id="IPR020845">
    <property type="entry name" value="AMP-binding_CS"/>
</dbReference>
<dbReference type="RefSeq" id="WP_077337707.1">
    <property type="nucleotide sequence ID" value="NZ_FULE01000073.1"/>
</dbReference>
<protein>
    <submittedName>
        <fullName evidence="3">Long-chain-fatty-acid--CoA ligase</fullName>
        <ecNumber evidence="3">6.2.1.3</ecNumber>
    </submittedName>
</protein>
<dbReference type="EC" id="6.2.1.3" evidence="3"/>
<dbReference type="STRING" id="1123498.VR7878_03882"/>
<organism evidence="3 4">
    <name type="scientific">Vibrio ruber (strain DSM 16370 / JCM 11486 / BCRC 17186 / CECT 7878 / LMG 23124 / VR1)</name>
    <dbReference type="NCBI Taxonomy" id="1123498"/>
    <lineage>
        <taxon>Bacteria</taxon>
        <taxon>Pseudomonadati</taxon>
        <taxon>Pseudomonadota</taxon>
        <taxon>Gammaproteobacteria</taxon>
        <taxon>Vibrionales</taxon>
        <taxon>Vibrionaceae</taxon>
        <taxon>Vibrio</taxon>
    </lineage>
</organism>
<name>A0A1R4LTQ9_VIBR1</name>
<feature type="domain" description="AMP-dependent synthetase/ligase" evidence="2">
    <location>
        <begin position="11"/>
        <end position="349"/>
    </location>
</feature>
<dbReference type="InterPro" id="IPR042099">
    <property type="entry name" value="ANL_N_sf"/>
</dbReference>
<dbReference type="EMBL" id="FULE01000073">
    <property type="protein sequence ID" value="SJN59982.1"/>
    <property type="molecule type" value="Genomic_DNA"/>
</dbReference>
<evidence type="ECO:0000313" key="4">
    <source>
        <dbReference type="Proteomes" id="UP000188276"/>
    </source>
</evidence>
<keyword evidence="4" id="KW-1185">Reference proteome</keyword>
<dbReference type="InterPro" id="IPR000873">
    <property type="entry name" value="AMP-dep_synth/lig_dom"/>
</dbReference>
<evidence type="ECO:0000256" key="1">
    <source>
        <dbReference type="ARBA" id="ARBA00022598"/>
    </source>
</evidence>
<dbReference type="SUPFAM" id="SSF56801">
    <property type="entry name" value="Acetyl-CoA synthetase-like"/>
    <property type="match status" value="1"/>
</dbReference>
<dbReference type="PANTHER" id="PTHR43767:SF8">
    <property type="entry name" value="LONG-CHAIN-FATTY-ACID--COA LIGASE"/>
    <property type="match status" value="1"/>
</dbReference>
<dbReference type="Pfam" id="PF00501">
    <property type="entry name" value="AMP-binding"/>
    <property type="match status" value="1"/>
</dbReference>
<reference evidence="4" key="1">
    <citation type="submission" date="2017-02" db="EMBL/GenBank/DDBJ databases">
        <authorList>
            <person name="Rodrigo-Torres L."/>
            <person name="Arahal R.D."/>
            <person name="Lucena T."/>
        </authorList>
    </citation>
    <scope>NUCLEOTIDE SEQUENCE [LARGE SCALE GENOMIC DNA]</scope>
    <source>
        <strain evidence="4">CECT 7878</strain>
    </source>
</reference>
<dbReference type="InterPro" id="IPR050237">
    <property type="entry name" value="ATP-dep_AMP-bd_enzyme"/>
</dbReference>
<evidence type="ECO:0000313" key="3">
    <source>
        <dbReference type="EMBL" id="SJN59982.1"/>
    </source>
</evidence>
<sequence length="511" mass="55455">MSETILSALFSHASQRPNAIAFIGQNALGETETLTFRQLSEQVCHYAGVFSAFQSHCVAIYAENSLSWLIADLAAMYAQIPCVPLPKFFSSAQIEHVLSHTGTDTLVYDQPLSGFEPCGELNDCAIGQRSELSQSSERSRCNESILPGTVKITFTSGSTGQPKGVCLSQQNLDQVTLSLAQAMAKQNGLEKHLVMLPLSTLLENITGVYVPLMLGLTSVVVDGALVGLQGSSHFVPEQFAGALMKYQPNSLVLTPALLHALLAVTRNLPQLAASLQFVAVGGARVTPQTLVEAHRLGLPVYEGYGLSECGSVVSLNTPQANCPGTAGKILPHAEVRIADDGEIMVRGAVVLGYINQPLVCEWVATGDLGDIDEQGFLSVRGRKKTQIITGFGRNISPEWIESEAQQWDVLRSLIVVGEAKNRLMGVVLSQDVEQVMNAIVALNHQLPDYARICQVILILSPQQYRALLTANGRPIRHLVEAQVNLWCDSVESFQNVIKRIDIELEHCEFKN</sequence>